<dbReference type="GO" id="GO:0019290">
    <property type="term" value="P:siderophore biosynthetic process"/>
    <property type="evidence" value="ECO:0007669"/>
    <property type="project" value="InterPro"/>
</dbReference>
<dbReference type="RefSeq" id="WP_203933144.1">
    <property type="nucleotide sequence ID" value="NZ_BOPH01000113.1"/>
</dbReference>
<evidence type="ECO:0000313" key="5">
    <source>
        <dbReference type="EMBL" id="GIJ73315.1"/>
    </source>
</evidence>
<name>A0A8J4EF52_9ACTN</name>
<evidence type="ECO:0000256" key="1">
    <source>
        <dbReference type="ARBA" id="ARBA00004924"/>
    </source>
</evidence>
<proteinExistence type="inferred from homology"/>
<dbReference type="PANTHER" id="PTHR34384">
    <property type="entry name" value="L-2,3-DIAMINOPROPANOATE--CITRATE LIGASE"/>
    <property type="match status" value="1"/>
</dbReference>
<dbReference type="EMBL" id="BOPH01000113">
    <property type="protein sequence ID" value="GIJ73315.1"/>
    <property type="molecule type" value="Genomic_DNA"/>
</dbReference>
<comment type="caution">
    <text evidence="5">The sequence shown here is derived from an EMBL/GenBank/DDBJ whole genome shotgun (WGS) entry which is preliminary data.</text>
</comment>
<dbReference type="Pfam" id="PF04183">
    <property type="entry name" value="IucA_IucC"/>
    <property type="match status" value="1"/>
</dbReference>
<evidence type="ECO:0000313" key="6">
    <source>
        <dbReference type="Proteomes" id="UP000635606"/>
    </source>
</evidence>
<reference evidence="5" key="1">
    <citation type="submission" date="2021-01" db="EMBL/GenBank/DDBJ databases">
        <title>Whole genome shotgun sequence of Virgisporangium ochraceum NBRC 16418.</title>
        <authorList>
            <person name="Komaki H."/>
            <person name="Tamura T."/>
        </authorList>
    </citation>
    <scope>NUCLEOTIDE SEQUENCE</scope>
    <source>
        <strain evidence="5">NBRC 16418</strain>
    </source>
</reference>
<dbReference type="Pfam" id="PF06276">
    <property type="entry name" value="FhuF"/>
    <property type="match status" value="1"/>
</dbReference>
<gene>
    <name evidence="5" type="ORF">Voc01_082320</name>
</gene>
<dbReference type="GO" id="GO:0016881">
    <property type="term" value="F:acid-amino acid ligase activity"/>
    <property type="evidence" value="ECO:0007669"/>
    <property type="project" value="UniProtKB-ARBA"/>
</dbReference>
<dbReference type="InterPro" id="IPR007310">
    <property type="entry name" value="Aerobactin_biosyn_IucA/IucC_N"/>
</dbReference>
<feature type="domain" description="Aerobactin siderophore biosynthesis IucA/IucC-like C-terminal" evidence="4">
    <location>
        <begin position="378"/>
        <end position="544"/>
    </location>
</feature>
<keyword evidence="6" id="KW-1185">Reference proteome</keyword>
<accession>A0A8J4EF52</accession>
<evidence type="ECO:0000259" key="3">
    <source>
        <dbReference type="Pfam" id="PF04183"/>
    </source>
</evidence>
<feature type="domain" description="Aerobactin siderophore biosynthesis IucA/IucC N-terminal" evidence="3">
    <location>
        <begin position="154"/>
        <end position="353"/>
    </location>
</feature>
<sequence length="554" mass="58391">MTSTGATHPHPTGTAVALSATLERLDDTGRELRALDPARHEAYLAALPHAADHVARRLIGALHRERLAGVTASTHAIDTPKGPVAARWHGFGRAEPVGELPAPPLDLITDLGAALGGGLPAELGSAVATLALAYTRRPGPPAATGDPDALAAGYERLATEGHNLHPCARTRLGWSVADTLAHDLEAGHTHVAFVGVRRDRLVGDDLGRALGVGGTRTHLAQPVHAWQLGHLRRTRADLFAAGVLTDLPVAPLPATPTAALRTLHVPGHGYLKLSLDIQVTSTRRTISIASSRNGPVLSALLADLLADEPVLLLAETGGSACADAPRDVTAILRTGLSGTLRPDETALPATALTVTPPGETSSVVGGLLRRDRVGALPFLASYTRVLLPPLLRLATRHGIGLEAHLQNCLPVFRGGHPVRMVLRDVAGLRVHLPRLAARGHRPDLWPGSVVGTDDLTVMRSKLGYTALQAHLGELVRHLADTAGLDETAAWHAVRDVVDEVYDDLRRDPTVDPADAAADHAFWTAPRMPHKALVRMRLAGAGDLYVDVPNPLHGA</sequence>
<dbReference type="PANTHER" id="PTHR34384:SF5">
    <property type="entry name" value="L-2,3-DIAMINOPROPANOATE--CITRATE LIGASE"/>
    <property type="match status" value="1"/>
</dbReference>
<dbReference type="InterPro" id="IPR022770">
    <property type="entry name" value="IucA/IucC-like_C"/>
</dbReference>
<dbReference type="InterPro" id="IPR037455">
    <property type="entry name" value="LucA/IucC-like"/>
</dbReference>
<protein>
    <submittedName>
        <fullName evidence="5">Iron transporter</fullName>
    </submittedName>
</protein>
<dbReference type="AlphaFoldDB" id="A0A8J4EF52"/>
<comment type="pathway">
    <text evidence="1">Siderophore biosynthesis.</text>
</comment>
<evidence type="ECO:0000256" key="2">
    <source>
        <dbReference type="ARBA" id="ARBA00007832"/>
    </source>
</evidence>
<organism evidence="5 6">
    <name type="scientific">Virgisporangium ochraceum</name>
    <dbReference type="NCBI Taxonomy" id="65505"/>
    <lineage>
        <taxon>Bacteria</taxon>
        <taxon>Bacillati</taxon>
        <taxon>Actinomycetota</taxon>
        <taxon>Actinomycetes</taxon>
        <taxon>Micromonosporales</taxon>
        <taxon>Micromonosporaceae</taxon>
        <taxon>Virgisporangium</taxon>
    </lineage>
</organism>
<evidence type="ECO:0000259" key="4">
    <source>
        <dbReference type="Pfam" id="PF06276"/>
    </source>
</evidence>
<comment type="similarity">
    <text evidence="2">Belongs to the IucA/IucC family.</text>
</comment>
<dbReference type="Proteomes" id="UP000635606">
    <property type="component" value="Unassembled WGS sequence"/>
</dbReference>
<dbReference type="Gene3D" id="1.10.510.40">
    <property type="match status" value="1"/>
</dbReference>